<evidence type="ECO:0000256" key="8">
    <source>
        <dbReference type="RuleBase" id="RU003455"/>
    </source>
</evidence>
<dbReference type="PROSITE" id="PS00445">
    <property type="entry name" value="FGGY_KINASES_2"/>
    <property type="match status" value="1"/>
</dbReference>
<reference evidence="10 11" key="1">
    <citation type="submission" date="2019-12" db="EMBL/GenBank/DDBJ databases">
        <title>Whole genome sequencing of endophytic Actinobacterium Micromonospora sp. MPMI6T.</title>
        <authorList>
            <person name="Evv R."/>
            <person name="Podile A.R."/>
        </authorList>
    </citation>
    <scope>NUCLEOTIDE SEQUENCE [LARGE SCALE GENOMIC DNA]</scope>
    <source>
        <strain evidence="10 11">MPMI6</strain>
    </source>
</reference>
<name>A0ABS3VJI3_MICEH</name>
<keyword evidence="1 8" id="KW-0808">Transferase</keyword>
<dbReference type="Gene3D" id="3.30.420.40">
    <property type="match status" value="2"/>
</dbReference>
<dbReference type="CDD" id="cd07781">
    <property type="entry name" value="ASKHA_NBD_FGGY_L-RBK"/>
    <property type="match status" value="1"/>
</dbReference>
<keyword evidence="5 8" id="KW-0054">Arabinose catabolism</keyword>
<dbReference type="PIRSF" id="PIRSF000538">
    <property type="entry name" value="GlpK"/>
    <property type="match status" value="1"/>
</dbReference>
<dbReference type="NCBIfam" id="NF003154">
    <property type="entry name" value="PRK04123.1"/>
    <property type="match status" value="1"/>
</dbReference>
<keyword evidence="4" id="KW-0067">ATP-binding</keyword>
<dbReference type="PANTHER" id="PTHR43435">
    <property type="entry name" value="RIBULOKINASE"/>
    <property type="match status" value="1"/>
</dbReference>
<evidence type="ECO:0000256" key="4">
    <source>
        <dbReference type="ARBA" id="ARBA00022840"/>
    </source>
</evidence>
<evidence type="ECO:0000256" key="2">
    <source>
        <dbReference type="ARBA" id="ARBA00022741"/>
    </source>
</evidence>
<sequence length="564" mass="59491">MSLSAGPGDRYVVGVDYGTLSGRALVVRVGDGAELGTAVHPYRHGVMDAVLAADGRQLPADWALQDPDDYRDVLRHAVPAALAESGVDPTRVIGVGIDFTACTVLPTLADGTPLCELPDLRTRPHAWVKLWKHHAAQRQADRINALAHERGEPWIGRYGGKISAEWQYAKGLQLLEEDPEVYARAERWIEAADWIVWQLCGTETRNVCTAGYKGIHQDGRYPSRDYLAALHPGFADFVTKLDGPLLPLGARAGGLTARAAAWTGLPEGVAVAVGNVDAHVTAAAAQALEPGRLVAIMGTSTCHIVNGTEPAEVAGMCGVVDGGISAGAWGYEAGQSGVGDIFGWFVAQAAPAGYASHEVLSAQAAAQPVGAHGLVALDWWNGNRSLLVNHDLSGVVVGLTLATRPPDVYRALLESTAYGTRMIIEAFAGAGVPVDELVVAGGLTTNTLLMQIYADVTKRPLGIIGSAQGPALGSAIHAAVAAGAYPDVPTASAVMGRVERDVYRPDPGRARAYDALYAEYRRLHDHFGRGGDDVLLRLRAIRNAARQAAHDPADEATVPLEVMA</sequence>
<dbReference type="InterPro" id="IPR000577">
    <property type="entry name" value="Carb_kinase_FGGY"/>
</dbReference>
<dbReference type="EC" id="2.7.1.16" evidence="7 8"/>
<dbReference type="InterPro" id="IPR005929">
    <property type="entry name" value="Ribulokinase"/>
</dbReference>
<evidence type="ECO:0000313" key="11">
    <source>
        <dbReference type="Proteomes" id="UP000823521"/>
    </source>
</evidence>
<keyword evidence="2" id="KW-0547">Nucleotide-binding</keyword>
<dbReference type="Proteomes" id="UP000823521">
    <property type="component" value="Unassembled WGS sequence"/>
</dbReference>
<keyword evidence="6 8" id="KW-0119">Carbohydrate metabolism</keyword>
<gene>
    <name evidence="10" type="primary">araB</name>
    <name evidence="10" type="ORF">GSF22_00895</name>
</gene>
<evidence type="ECO:0000313" key="10">
    <source>
        <dbReference type="EMBL" id="MBO4204574.1"/>
    </source>
</evidence>
<comment type="similarity">
    <text evidence="8">Belongs to the ribulokinase family.</text>
</comment>
<evidence type="ECO:0000259" key="9">
    <source>
        <dbReference type="Pfam" id="PF02782"/>
    </source>
</evidence>
<comment type="pathway">
    <text evidence="8">Carbohydrate degradation; L-arabinose degradation via L-ribulose; D-xylulose 5-phosphate from L-arabinose (bacterial route): step 2/3.</text>
</comment>
<evidence type="ECO:0000256" key="1">
    <source>
        <dbReference type="ARBA" id="ARBA00022679"/>
    </source>
</evidence>
<dbReference type="NCBIfam" id="TIGR01234">
    <property type="entry name" value="L-ribulokinase"/>
    <property type="match status" value="1"/>
</dbReference>
<proteinExistence type="inferred from homology"/>
<comment type="catalytic activity">
    <reaction evidence="8">
        <text>L-ribulose + ATP = L-ribulose 5-phosphate + ADP + H(+)</text>
        <dbReference type="Rhea" id="RHEA:22072"/>
        <dbReference type="ChEBI" id="CHEBI:15378"/>
        <dbReference type="ChEBI" id="CHEBI:16880"/>
        <dbReference type="ChEBI" id="CHEBI:30616"/>
        <dbReference type="ChEBI" id="CHEBI:58226"/>
        <dbReference type="ChEBI" id="CHEBI:456216"/>
        <dbReference type="EC" id="2.7.1.16"/>
    </reaction>
</comment>
<evidence type="ECO:0000256" key="6">
    <source>
        <dbReference type="ARBA" id="ARBA00023277"/>
    </source>
</evidence>
<dbReference type="InterPro" id="IPR043129">
    <property type="entry name" value="ATPase_NBD"/>
</dbReference>
<dbReference type="Pfam" id="PF02782">
    <property type="entry name" value="FGGY_C"/>
    <property type="match status" value="1"/>
</dbReference>
<evidence type="ECO:0000256" key="3">
    <source>
        <dbReference type="ARBA" id="ARBA00022777"/>
    </source>
</evidence>
<organism evidence="10 11">
    <name type="scientific">Micromonospora echinofusca</name>
    <dbReference type="NCBI Taxonomy" id="47858"/>
    <lineage>
        <taxon>Bacteria</taxon>
        <taxon>Bacillati</taxon>
        <taxon>Actinomycetota</taxon>
        <taxon>Actinomycetes</taxon>
        <taxon>Micromonosporales</taxon>
        <taxon>Micromonosporaceae</taxon>
        <taxon>Micromonospora</taxon>
    </lineage>
</organism>
<evidence type="ECO:0000256" key="7">
    <source>
        <dbReference type="NCBIfam" id="TIGR01234"/>
    </source>
</evidence>
<feature type="domain" description="Carbohydrate kinase FGGY C-terminal" evidence="9">
    <location>
        <begin position="294"/>
        <end position="482"/>
    </location>
</feature>
<accession>A0ABS3VJI3</accession>
<keyword evidence="3 8" id="KW-0418">Kinase</keyword>
<dbReference type="RefSeq" id="WP_208810691.1">
    <property type="nucleotide sequence ID" value="NZ_WVUH01000003.1"/>
</dbReference>
<dbReference type="EMBL" id="WVUH01000003">
    <property type="protein sequence ID" value="MBO4204574.1"/>
    <property type="molecule type" value="Genomic_DNA"/>
</dbReference>
<evidence type="ECO:0000256" key="5">
    <source>
        <dbReference type="ARBA" id="ARBA00022935"/>
    </source>
</evidence>
<protein>
    <recommendedName>
        <fullName evidence="7 8">Ribulokinase</fullName>
        <ecNumber evidence="7 8">2.7.1.16</ecNumber>
    </recommendedName>
</protein>
<dbReference type="PANTHER" id="PTHR43435:SF4">
    <property type="entry name" value="FGGY CARBOHYDRATE KINASE DOMAIN-CONTAINING PROTEIN"/>
    <property type="match status" value="1"/>
</dbReference>
<dbReference type="SUPFAM" id="SSF53067">
    <property type="entry name" value="Actin-like ATPase domain"/>
    <property type="match status" value="2"/>
</dbReference>
<dbReference type="GO" id="GO:0008741">
    <property type="term" value="F:ribulokinase activity"/>
    <property type="evidence" value="ECO:0007669"/>
    <property type="project" value="UniProtKB-EC"/>
</dbReference>
<comment type="caution">
    <text evidence="10">The sequence shown here is derived from an EMBL/GenBank/DDBJ whole genome shotgun (WGS) entry which is preliminary data.</text>
</comment>
<dbReference type="InterPro" id="IPR018485">
    <property type="entry name" value="FGGY_C"/>
</dbReference>
<dbReference type="InterPro" id="IPR018483">
    <property type="entry name" value="Carb_kinase_FGGY_CS"/>
</dbReference>
<keyword evidence="11" id="KW-1185">Reference proteome</keyword>